<proteinExistence type="predicted"/>
<evidence type="ECO:0000256" key="2">
    <source>
        <dbReference type="ARBA" id="ARBA00023315"/>
    </source>
</evidence>
<dbReference type="Proteomes" id="UP001180551">
    <property type="component" value="Unassembled WGS sequence"/>
</dbReference>
<dbReference type="PANTHER" id="PTHR43877:SF1">
    <property type="entry name" value="ACETYLTRANSFERASE"/>
    <property type="match status" value="1"/>
</dbReference>
<organism evidence="4 5">
    <name type="scientific">Streptomyces mooreae</name>
    <dbReference type="NCBI Taxonomy" id="3075523"/>
    <lineage>
        <taxon>Bacteria</taxon>
        <taxon>Bacillati</taxon>
        <taxon>Actinomycetota</taxon>
        <taxon>Actinomycetes</taxon>
        <taxon>Kitasatosporales</taxon>
        <taxon>Streptomycetaceae</taxon>
        <taxon>Streptomyces</taxon>
    </lineage>
</organism>
<comment type="caution">
    <text evidence="4">The sequence shown here is derived from an EMBL/GenBank/DDBJ whole genome shotgun (WGS) entry which is preliminary data.</text>
</comment>
<dbReference type="SUPFAM" id="SSF55729">
    <property type="entry name" value="Acyl-CoA N-acyltransferases (Nat)"/>
    <property type="match status" value="2"/>
</dbReference>
<evidence type="ECO:0000259" key="3">
    <source>
        <dbReference type="PROSITE" id="PS51186"/>
    </source>
</evidence>
<dbReference type="EC" id="2.3.1.-" evidence="4"/>
<evidence type="ECO:0000313" key="4">
    <source>
        <dbReference type="EMBL" id="MDT0458699.1"/>
    </source>
</evidence>
<dbReference type="PANTHER" id="PTHR43877">
    <property type="entry name" value="AMINOALKYLPHOSPHONATE N-ACETYLTRANSFERASE-RELATED-RELATED"/>
    <property type="match status" value="1"/>
</dbReference>
<dbReference type="InterPro" id="IPR050832">
    <property type="entry name" value="Bact_Acetyltransf"/>
</dbReference>
<feature type="domain" description="N-acetyltransferase" evidence="3">
    <location>
        <begin position="5"/>
        <end position="146"/>
    </location>
</feature>
<dbReference type="InterPro" id="IPR016181">
    <property type="entry name" value="Acyl_CoA_acyltransferase"/>
</dbReference>
<dbReference type="RefSeq" id="WP_311625768.1">
    <property type="nucleotide sequence ID" value="NZ_JAVRFE010000033.1"/>
</dbReference>
<dbReference type="EMBL" id="JAVRFE010000033">
    <property type="protein sequence ID" value="MDT0458699.1"/>
    <property type="molecule type" value="Genomic_DNA"/>
</dbReference>
<evidence type="ECO:0000313" key="5">
    <source>
        <dbReference type="Proteomes" id="UP001180551"/>
    </source>
</evidence>
<keyword evidence="5" id="KW-1185">Reference proteome</keyword>
<dbReference type="Pfam" id="PF00583">
    <property type="entry name" value="Acetyltransf_1"/>
    <property type="match status" value="2"/>
</dbReference>
<keyword evidence="1 4" id="KW-0808">Transferase</keyword>
<dbReference type="PROSITE" id="PS51186">
    <property type="entry name" value="GNAT"/>
    <property type="match status" value="2"/>
</dbReference>
<feature type="domain" description="N-acetyltransferase" evidence="3">
    <location>
        <begin position="171"/>
        <end position="311"/>
    </location>
</feature>
<keyword evidence="2 4" id="KW-0012">Acyltransferase</keyword>
<dbReference type="InterPro" id="IPR000182">
    <property type="entry name" value="GNAT_dom"/>
</dbReference>
<evidence type="ECO:0000256" key="1">
    <source>
        <dbReference type="ARBA" id="ARBA00022679"/>
    </source>
</evidence>
<dbReference type="GO" id="GO:0016746">
    <property type="term" value="F:acyltransferase activity"/>
    <property type="evidence" value="ECO:0007669"/>
    <property type="project" value="UniProtKB-KW"/>
</dbReference>
<sequence length="311" mass="33258">MTSTVTVRDYRPADAKAVADLRRAVLPYRLATPRGIAWEVSTAPAAQHLRLCVAQRDGRIVGAVQAGVLHDAAVPGQAAVSLQVHPGHRGLGVGHALLASAEDHLFAAGADRIFAWAADEPGTPAFARRHGYRRARPAHYLRLDLTSCGLPPLPSALPSGVRLHTGADFEADPRLLYAADAEVSADEPGEVTLDALAYEDWLLHVWEHPTLDPDLTSVVTVDGEIASFALAATDGDTRYSSAMTGTRRAFRGRGLAGLAKACSLHRARDAGCTEAFTHNDAGNTAMLAVNRAFGYRPYAAAWRYVRERAAD</sequence>
<protein>
    <submittedName>
        <fullName evidence="4">GNAT family N-acetyltransferase</fullName>
        <ecNumber evidence="4">2.3.1.-</ecNumber>
    </submittedName>
</protein>
<reference evidence="4" key="1">
    <citation type="submission" date="2024-05" db="EMBL/GenBank/DDBJ databases">
        <title>30 novel species of actinomycetes from the DSMZ collection.</title>
        <authorList>
            <person name="Nouioui I."/>
        </authorList>
    </citation>
    <scope>NUCLEOTIDE SEQUENCE</scope>
    <source>
        <strain evidence="4">DSM 41527</strain>
    </source>
</reference>
<accession>A0ABU2TCQ4</accession>
<dbReference type="CDD" id="cd04301">
    <property type="entry name" value="NAT_SF"/>
    <property type="match status" value="1"/>
</dbReference>
<gene>
    <name evidence="4" type="ORF">RM550_23700</name>
</gene>
<dbReference type="Gene3D" id="3.40.630.30">
    <property type="match status" value="1"/>
</dbReference>
<name>A0ABU2TCQ4_9ACTN</name>